<dbReference type="OrthoDB" id="438540at2759"/>
<evidence type="ECO:0000313" key="3">
    <source>
        <dbReference type="Proteomes" id="UP000604046"/>
    </source>
</evidence>
<accession>A0A812NI05</accession>
<dbReference type="Proteomes" id="UP000604046">
    <property type="component" value="Unassembled WGS sequence"/>
</dbReference>
<sequence>MALLRLLLLAFYPLLASAVRPSSVSELASRRMQQVVALRSNASVLEEGHVTERDPGWKIALGPFTFCDTGFTVAPKFEIGVEVAGCGVMAGLGDVRDGISLFAGVHAKFIVDAVGRTWEEMFRNLRTNVHQLSEMTGVDAAIARAQQVIGPSGNENDEVVKLLQQNQARVNTSDLLKEHARADMEVKMKAATGIGISAKVCPGWKDADGFHNVGGGASLDIGVDLEFDLVVGWRPEPSPRKVRILLGLCNFFFQITFPIPD</sequence>
<proteinExistence type="predicted"/>
<feature type="signal peptide" evidence="1">
    <location>
        <begin position="1"/>
        <end position="18"/>
    </location>
</feature>
<evidence type="ECO:0000256" key="1">
    <source>
        <dbReference type="SAM" id="SignalP"/>
    </source>
</evidence>
<comment type="caution">
    <text evidence="2">The sequence shown here is derived from an EMBL/GenBank/DDBJ whole genome shotgun (WGS) entry which is preliminary data.</text>
</comment>
<name>A0A812NI05_9DINO</name>
<gene>
    <name evidence="2" type="ORF">SNAT2548_LOCUS16174</name>
</gene>
<keyword evidence="3" id="KW-1185">Reference proteome</keyword>
<feature type="chain" id="PRO_5032814931" evidence="1">
    <location>
        <begin position="19"/>
        <end position="261"/>
    </location>
</feature>
<keyword evidence="1" id="KW-0732">Signal</keyword>
<reference evidence="2" key="1">
    <citation type="submission" date="2021-02" db="EMBL/GenBank/DDBJ databases">
        <authorList>
            <person name="Dougan E. K."/>
            <person name="Rhodes N."/>
            <person name="Thang M."/>
            <person name="Chan C."/>
        </authorList>
    </citation>
    <scope>NUCLEOTIDE SEQUENCE</scope>
</reference>
<evidence type="ECO:0000313" key="2">
    <source>
        <dbReference type="EMBL" id="CAE7307880.1"/>
    </source>
</evidence>
<dbReference type="AlphaFoldDB" id="A0A812NI05"/>
<organism evidence="2 3">
    <name type="scientific">Symbiodinium natans</name>
    <dbReference type="NCBI Taxonomy" id="878477"/>
    <lineage>
        <taxon>Eukaryota</taxon>
        <taxon>Sar</taxon>
        <taxon>Alveolata</taxon>
        <taxon>Dinophyceae</taxon>
        <taxon>Suessiales</taxon>
        <taxon>Symbiodiniaceae</taxon>
        <taxon>Symbiodinium</taxon>
    </lineage>
</organism>
<protein>
    <submittedName>
        <fullName evidence="2">Uncharacterized protein</fullName>
    </submittedName>
</protein>
<dbReference type="EMBL" id="CAJNDS010002076">
    <property type="protein sequence ID" value="CAE7307880.1"/>
    <property type="molecule type" value="Genomic_DNA"/>
</dbReference>